<reference evidence="4 5" key="1">
    <citation type="journal article" date="2015" name="Nature">
        <title>rRNA introns, odd ribosomes, and small enigmatic genomes across a large radiation of phyla.</title>
        <authorList>
            <person name="Brown C.T."/>
            <person name="Hug L.A."/>
            <person name="Thomas B.C."/>
            <person name="Sharon I."/>
            <person name="Castelle C.J."/>
            <person name="Singh A."/>
            <person name="Wilkins M.J."/>
            <person name="Williams K.H."/>
            <person name="Banfield J.F."/>
        </authorList>
    </citation>
    <scope>NUCLEOTIDE SEQUENCE [LARGE SCALE GENOMIC DNA]</scope>
</reference>
<gene>
    <name evidence="4" type="ORF">UY81_C0055G0002</name>
</gene>
<dbReference type="InterPro" id="IPR058441">
    <property type="entry name" value="DUF8128"/>
</dbReference>
<dbReference type="Pfam" id="PF10412">
    <property type="entry name" value="TrwB_AAD_bind"/>
    <property type="match status" value="1"/>
</dbReference>
<dbReference type="PANTHER" id="PTHR30121">
    <property type="entry name" value="UNCHARACTERIZED PROTEIN YJGR-RELATED"/>
    <property type="match status" value="1"/>
</dbReference>
<dbReference type="InterPro" id="IPR027417">
    <property type="entry name" value="P-loop_NTPase"/>
</dbReference>
<protein>
    <submittedName>
        <fullName evidence="4">Uncharacterized protein</fullName>
    </submittedName>
</protein>
<dbReference type="EMBL" id="LCRM01000055">
    <property type="protein sequence ID" value="KKW35060.1"/>
    <property type="molecule type" value="Genomic_DNA"/>
</dbReference>
<dbReference type="InterPro" id="IPR019476">
    <property type="entry name" value="T4SS_TraD_DNA-bd"/>
</dbReference>
<dbReference type="InterPro" id="IPR051162">
    <property type="entry name" value="T4SS_component"/>
</dbReference>
<proteinExistence type="predicted"/>
<sequence length="868" mass="97643">MFLLQANLGSDLGRPINVSAVEQNILSNQLVQVALIAIGALVVLGLIFDLLKRGLRHRNRIPVALQKAILLITVPKDVDEKEEQRLSREPKEVLAVAETLYSNLGGIKPEKYANIIQNAWHNFIYGRADHIALEIVARNELVMFYVVVPHHLQRLVELQIHAQYPKAHIEPVEDYNIFTAQSQTLGSNLGLIKSPIFPIRTYKKLDTDPLNALTNVLSKLGPAEGAAIQILIRPAKRSWTRRGQAVARKLQHGKKLHEAMESGGSAWSFVKGAAKTLQSGLAKETEAEKARQERSQMPPQFLTPMEQELIKALEEKSSKAAFDANVRLIASSTSLERARTIHTGMVNAFAQYRAQESGNAFRQKPLFLKNRFVRDFIFRNFSERHKFVLNSEELASLYHLPLPTTETPNILWLGARQAPAPVNVPHEGISLGRNVYRSVETVIRMKREDRRRHVYCIGITGTGKSVLIQEMAKQDIKNGDGVCFIDPHGGAVEDILGSIPEERADDVIVFDPSDVDRPVGLNMLDAATPEEADFAIQEMIAIFYKLFPPEMIGPMFEHNMRNVMLTLNADREFPGTIADIPRMFTDKAYQKYKLTKVSDPVVRAFWEKEMAQTSDFHKSEMLGYLISKVGRFVENQMMRHIIGQPHSGFNFREVMDQKKILLVNLSKGKTGEVNSNLLGLIIVAKLQMAALGRADVPESQRPDFYLYVDEFQNFITDSIATILSEARKYRLCLTLAHQYLGQLIQGSDTKIRDAVLGTVGTLVAFRIGVEDAEIFAKQFAPVFNEYDVINIERYNAYLKLLIDNSSSRAFNIKTDPPSASDPVLATRIKELSRLRYGRPRPEVESELMERTRLGAPVVQNPVPGERLG</sequence>
<feature type="transmembrane region" description="Helical" evidence="1">
    <location>
        <begin position="30"/>
        <end position="51"/>
    </location>
</feature>
<dbReference type="AlphaFoldDB" id="A0A0G1XVW3"/>
<dbReference type="PATRIC" id="fig|1618650.3.peg.528"/>
<organism evidence="4 5">
    <name type="scientific">Candidatus Giovannonibacteria bacterium GW2011_GWA2_53_7</name>
    <dbReference type="NCBI Taxonomy" id="1618650"/>
    <lineage>
        <taxon>Bacteria</taxon>
        <taxon>Candidatus Giovannoniibacteriota</taxon>
    </lineage>
</organism>
<dbReference type="Pfam" id="PF26449">
    <property type="entry name" value="DUF8128"/>
    <property type="match status" value="1"/>
</dbReference>
<dbReference type="SUPFAM" id="SSF52540">
    <property type="entry name" value="P-loop containing nucleoside triphosphate hydrolases"/>
    <property type="match status" value="1"/>
</dbReference>
<accession>A0A0G1XVW3</accession>
<keyword evidence="1" id="KW-0812">Transmembrane</keyword>
<keyword evidence="1" id="KW-0472">Membrane</keyword>
<comment type="caution">
    <text evidence="4">The sequence shown here is derived from an EMBL/GenBank/DDBJ whole genome shotgun (WGS) entry which is preliminary data.</text>
</comment>
<feature type="domain" description="Type IV secretion system coupling protein TraD DNA-binding" evidence="2">
    <location>
        <begin position="444"/>
        <end position="793"/>
    </location>
</feature>
<dbReference type="CDD" id="cd01127">
    <property type="entry name" value="TrwB_TraG_TraD_VirD4"/>
    <property type="match status" value="1"/>
</dbReference>
<dbReference type="PANTHER" id="PTHR30121:SF11">
    <property type="entry name" value="AAA+ ATPASE DOMAIN-CONTAINING PROTEIN"/>
    <property type="match status" value="1"/>
</dbReference>
<name>A0A0G1XVW3_9BACT</name>
<feature type="domain" description="DUF8128" evidence="3">
    <location>
        <begin position="126"/>
        <end position="412"/>
    </location>
</feature>
<evidence type="ECO:0000259" key="3">
    <source>
        <dbReference type="Pfam" id="PF26449"/>
    </source>
</evidence>
<dbReference type="Gene3D" id="3.40.50.300">
    <property type="entry name" value="P-loop containing nucleotide triphosphate hydrolases"/>
    <property type="match status" value="2"/>
</dbReference>
<evidence type="ECO:0000259" key="2">
    <source>
        <dbReference type="Pfam" id="PF10412"/>
    </source>
</evidence>
<dbReference type="Proteomes" id="UP000034290">
    <property type="component" value="Unassembled WGS sequence"/>
</dbReference>
<keyword evidence="1" id="KW-1133">Transmembrane helix</keyword>
<evidence type="ECO:0000313" key="5">
    <source>
        <dbReference type="Proteomes" id="UP000034290"/>
    </source>
</evidence>
<evidence type="ECO:0000313" key="4">
    <source>
        <dbReference type="EMBL" id="KKW35060.1"/>
    </source>
</evidence>
<evidence type="ECO:0000256" key="1">
    <source>
        <dbReference type="SAM" id="Phobius"/>
    </source>
</evidence>